<dbReference type="InterPro" id="IPR035466">
    <property type="entry name" value="GlmS/AgaS_SIS"/>
</dbReference>
<dbReference type="CDD" id="cd05008">
    <property type="entry name" value="SIS_GlmS_GlmD_1"/>
    <property type="match status" value="1"/>
</dbReference>
<dbReference type="AlphaFoldDB" id="A0A502CT93"/>
<dbReference type="GO" id="GO:0097367">
    <property type="term" value="F:carbohydrate derivative binding"/>
    <property type="evidence" value="ECO:0007669"/>
    <property type="project" value="InterPro"/>
</dbReference>
<dbReference type="Gene3D" id="3.40.50.10490">
    <property type="entry name" value="Glucose-6-phosphate isomerase like protein, domain 1"/>
    <property type="match status" value="2"/>
</dbReference>
<dbReference type="Pfam" id="PF01380">
    <property type="entry name" value="SIS"/>
    <property type="match status" value="1"/>
</dbReference>
<name>A0A502CT93_9MICO</name>
<feature type="domain" description="SIS" evidence="2">
    <location>
        <begin position="29"/>
        <end position="173"/>
    </location>
</feature>
<reference evidence="3 4" key="1">
    <citation type="journal article" date="2019" name="Environ. Microbiol.">
        <title>Species interactions and distinct microbial communities in high Arctic permafrost affected cryosols are associated with the CH4 and CO2 gas fluxes.</title>
        <authorList>
            <person name="Altshuler I."/>
            <person name="Hamel J."/>
            <person name="Turney S."/>
            <person name="Magnuson E."/>
            <person name="Levesque R."/>
            <person name="Greer C."/>
            <person name="Whyte L.G."/>
        </authorList>
    </citation>
    <scope>NUCLEOTIDE SEQUENCE [LARGE SCALE GENOMIC DNA]</scope>
    <source>
        <strain evidence="3 4">S9.3A</strain>
    </source>
</reference>
<proteinExistence type="predicted"/>
<accession>A0A502CT93</accession>
<evidence type="ECO:0000259" key="2">
    <source>
        <dbReference type="PROSITE" id="PS51464"/>
    </source>
</evidence>
<dbReference type="PANTHER" id="PTHR10937">
    <property type="entry name" value="GLUCOSAMINE--FRUCTOSE-6-PHOSPHATE AMINOTRANSFERASE, ISOMERIZING"/>
    <property type="match status" value="1"/>
</dbReference>
<organism evidence="3 4">
    <name type="scientific">Pedococcus bigeumensis</name>
    <dbReference type="NCBI Taxonomy" id="433644"/>
    <lineage>
        <taxon>Bacteria</taxon>
        <taxon>Bacillati</taxon>
        <taxon>Actinomycetota</taxon>
        <taxon>Actinomycetes</taxon>
        <taxon>Micrococcales</taxon>
        <taxon>Intrasporangiaceae</taxon>
        <taxon>Pedococcus</taxon>
    </lineage>
</organism>
<protein>
    <submittedName>
        <fullName evidence="3">SIS domain-containing protein</fullName>
    </submittedName>
</protein>
<dbReference type="RefSeq" id="WP_140741317.1">
    <property type="nucleotide sequence ID" value="NZ_RCZM01000004.1"/>
</dbReference>
<dbReference type="SUPFAM" id="SSF53697">
    <property type="entry name" value="SIS domain"/>
    <property type="match status" value="1"/>
</dbReference>
<dbReference type="InterPro" id="IPR035490">
    <property type="entry name" value="GlmS/FrlB_SIS"/>
</dbReference>
<dbReference type="OrthoDB" id="367283at2"/>
<gene>
    <name evidence="3" type="ORF">EAH86_12830</name>
</gene>
<comment type="caution">
    <text evidence="3">The sequence shown here is derived from an EMBL/GenBank/DDBJ whole genome shotgun (WGS) entry which is preliminary data.</text>
</comment>
<dbReference type="Proteomes" id="UP000317722">
    <property type="component" value="Unassembled WGS sequence"/>
</dbReference>
<dbReference type="GO" id="GO:1901135">
    <property type="term" value="P:carbohydrate derivative metabolic process"/>
    <property type="evidence" value="ECO:0007669"/>
    <property type="project" value="InterPro"/>
</dbReference>
<dbReference type="CDD" id="cd05009">
    <property type="entry name" value="SIS_GlmS_GlmD_2"/>
    <property type="match status" value="1"/>
</dbReference>
<keyword evidence="1" id="KW-0677">Repeat</keyword>
<dbReference type="PROSITE" id="PS51464">
    <property type="entry name" value="SIS"/>
    <property type="match status" value="1"/>
</dbReference>
<dbReference type="InterPro" id="IPR046348">
    <property type="entry name" value="SIS_dom_sf"/>
</dbReference>
<evidence type="ECO:0000313" key="3">
    <source>
        <dbReference type="EMBL" id="TPG16108.1"/>
    </source>
</evidence>
<dbReference type="EMBL" id="RCZM01000004">
    <property type="protein sequence ID" value="TPG16108.1"/>
    <property type="molecule type" value="Genomic_DNA"/>
</dbReference>
<keyword evidence="4" id="KW-1185">Reference proteome</keyword>
<sequence>MAEYTSHLAREIATQPDDWEAVQGRLDEARSVLPRPGAEVAVVGCGTSAFMAQAYAALRESTGVGRTDAYVASEFPHTRSYDHVVAISRSGTTTEVIELLTALKARGQSTTALVATEGTTIPQLADQALLLPEVDEQSVVQTRFATTTLALLRASLGEDLACVVAQGRAVLAEDEKSALEGVLDAEQVTFLGRGWAIGIAHEASLKLRESAQFWTESYPAMDYRHGPISIAGPGRAVWSFGPAPEGLGDEVTATGAWFEDRAIDPLADLLRVQRLCLAKAAMAGVDPDQPRHLSRSIILS</sequence>
<evidence type="ECO:0000313" key="4">
    <source>
        <dbReference type="Proteomes" id="UP000317722"/>
    </source>
</evidence>
<evidence type="ECO:0000256" key="1">
    <source>
        <dbReference type="ARBA" id="ARBA00022737"/>
    </source>
</evidence>
<dbReference type="InterPro" id="IPR001347">
    <property type="entry name" value="SIS_dom"/>
</dbReference>